<reference evidence="4" key="1">
    <citation type="journal article" date="2021" name="PeerJ">
        <title>Extensive microbial diversity within the chicken gut microbiome revealed by metagenomics and culture.</title>
        <authorList>
            <person name="Gilroy R."/>
            <person name="Ravi A."/>
            <person name="Getino M."/>
            <person name="Pursley I."/>
            <person name="Horton D.L."/>
            <person name="Alikhan N.F."/>
            <person name="Baker D."/>
            <person name="Gharbi K."/>
            <person name="Hall N."/>
            <person name="Watson M."/>
            <person name="Adriaenssens E.M."/>
            <person name="Foster-Nyarko E."/>
            <person name="Jarju S."/>
            <person name="Secka A."/>
            <person name="Antonio M."/>
            <person name="Oren A."/>
            <person name="Chaudhuri R.R."/>
            <person name="La Ragione R."/>
            <person name="Hildebrand F."/>
            <person name="Pallen M.J."/>
        </authorList>
    </citation>
    <scope>NUCLEOTIDE SEQUENCE</scope>
    <source>
        <strain evidence="4">ChiHejej3B27-3195</strain>
    </source>
</reference>
<evidence type="ECO:0000313" key="4">
    <source>
        <dbReference type="EMBL" id="HIX01078.1"/>
    </source>
</evidence>
<evidence type="ECO:0000313" key="5">
    <source>
        <dbReference type="Proteomes" id="UP000824151"/>
    </source>
</evidence>
<reference evidence="4" key="2">
    <citation type="submission" date="2021-04" db="EMBL/GenBank/DDBJ databases">
        <authorList>
            <person name="Gilroy R."/>
        </authorList>
    </citation>
    <scope>NUCLEOTIDE SEQUENCE</scope>
    <source>
        <strain evidence="4">ChiHejej3B27-3195</strain>
    </source>
</reference>
<dbReference type="GO" id="GO:0006107">
    <property type="term" value="P:oxaloacetate metabolic process"/>
    <property type="evidence" value="ECO:0007669"/>
    <property type="project" value="TreeGrafter"/>
</dbReference>
<dbReference type="Gene3D" id="3.20.20.60">
    <property type="entry name" value="Phosphoenolpyruvate-binding domains"/>
    <property type="match status" value="1"/>
</dbReference>
<keyword evidence="3" id="KW-0460">Magnesium</keyword>
<dbReference type="GO" id="GO:0003824">
    <property type="term" value="F:catalytic activity"/>
    <property type="evidence" value="ECO:0007669"/>
    <property type="project" value="InterPro"/>
</dbReference>
<organism evidence="4 5">
    <name type="scientific">Candidatus Nesterenkonia stercoripullorum</name>
    <dbReference type="NCBI Taxonomy" id="2838701"/>
    <lineage>
        <taxon>Bacteria</taxon>
        <taxon>Bacillati</taxon>
        <taxon>Actinomycetota</taxon>
        <taxon>Actinomycetes</taxon>
        <taxon>Micrococcales</taxon>
        <taxon>Micrococcaceae</taxon>
        <taxon>Nesterenkonia</taxon>
    </lineage>
</organism>
<feature type="non-terminal residue" evidence="4">
    <location>
        <position position="1"/>
    </location>
</feature>
<protein>
    <recommendedName>
        <fullName evidence="6">CoA ester lyase</fullName>
    </recommendedName>
</protein>
<dbReference type="AlphaFoldDB" id="A0A9D1UV92"/>
<dbReference type="EMBL" id="DXGD01000490">
    <property type="protein sequence ID" value="HIX01078.1"/>
    <property type="molecule type" value="Genomic_DNA"/>
</dbReference>
<dbReference type="Proteomes" id="UP000824151">
    <property type="component" value="Unassembled WGS sequence"/>
</dbReference>
<name>A0A9D1UV92_9MICC</name>
<dbReference type="GO" id="GO:0000287">
    <property type="term" value="F:magnesium ion binding"/>
    <property type="evidence" value="ECO:0007669"/>
    <property type="project" value="TreeGrafter"/>
</dbReference>
<gene>
    <name evidence="4" type="ORF">H9871_13175</name>
</gene>
<evidence type="ECO:0000256" key="3">
    <source>
        <dbReference type="ARBA" id="ARBA00022842"/>
    </source>
</evidence>
<proteinExistence type="predicted"/>
<evidence type="ECO:0000256" key="1">
    <source>
        <dbReference type="ARBA" id="ARBA00001946"/>
    </source>
</evidence>
<comment type="cofactor">
    <cofactor evidence="1">
        <name>Mg(2+)</name>
        <dbReference type="ChEBI" id="CHEBI:18420"/>
    </cofactor>
</comment>
<dbReference type="InterPro" id="IPR015813">
    <property type="entry name" value="Pyrv/PenolPyrv_kinase-like_dom"/>
</dbReference>
<sequence>GSHILADEAADACAMGFIAKACIHPDQAGIVRGAYTPTDEDVEWAKGLTAACEERGGSQVGRTAGGRASGAPMPDLEGVGAFTFRGKMIDAPVIKQAQRILHRYAATLPSARGIR</sequence>
<comment type="caution">
    <text evidence="4">The sequence shown here is derived from an EMBL/GenBank/DDBJ whole genome shotgun (WGS) entry which is preliminary data.</text>
</comment>
<evidence type="ECO:0000256" key="2">
    <source>
        <dbReference type="ARBA" id="ARBA00022723"/>
    </source>
</evidence>
<evidence type="ECO:0008006" key="6">
    <source>
        <dbReference type="Google" id="ProtNLM"/>
    </source>
</evidence>
<dbReference type="SUPFAM" id="SSF51621">
    <property type="entry name" value="Phosphoenolpyruvate/pyruvate domain"/>
    <property type="match status" value="1"/>
</dbReference>
<accession>A0A9D1UV92</accession>
<dbReference type="PANTHER" id="PTHR32308">
    <property type="entry name" value="LYASE BETA SUBUNIT, PUTATIVE (AFU_ORTHOLOGUE AFUA_4G13030)-RELATED"/>
    <property type="match status" value="1"/>
</dbReference>
<keyword evidence="2" id="KW-0479">Metal-binding</keyword>
<dbReference type="PANTHER" id="PTHR32308:SF0">
    <property type="entry name" value="HPCH_HPAI ALDOLASE_CITRATE LYASE DOMAIN-CONTAINING PROTEIN"/>
    <property type="match status" value="1"/>
</dbReference>
<dbReference type="InterPro" id="IPR040442">
    <property type="entry name" value="Pyrv_kinase-like_dom_sf"/>
</dbReference>